<gene>
    <name evidence="1" type="ORF">CT0861_08176</name>
</gene>
<dbReference type="Gene3D" id="1.25.40.20">
    <property type="entry name" value="Ankyrin repeat-containing domain"/>
    <property type="match status" value="1"/>
</dbReference>
<dbReference type="AlphaFoldDB" id="A0A166RJ51"/>
<organism evidence="1 2">
    <name type="scientific">Colletotrichum tofieldiae</name>
    <dbReference type="NCBI Taxonomy" id="708197"/>
    <lineage>
        <taxon>Eukaryota</taxon>
        <taxon>Fungi</taxon>
        <taxon>Dikarya</taxon>
        <taxon>Ascomycota</taxon>
        <taxon>Pezizomycotina</taxon>
        <taxon>Sordariomycetes</taxon>
        <taxon>Hypocreomycetidae</taxon>
        <taxon>Glomerellales</taxon>
        <taxon>Glomerellaceae</taxon>
        <taxon>Colletotrichum</taxon>
        <taxon>Colletotrichum spaethianum species complex</taxon>
    </lineage>
</organism>
<dbReference type="STRING" id="708197.A0A166RJ51"/>
<proteinExistence type="predicted"/>
<name>A0A166RJ51_9PEZI</name>
<evidence type="ECO:0000313" key="2">
    <source>
        <dbReference type="Proteomes" id="UP000076552"/>
    </source>
</evidence>
<comment type="caution">
    <text evidence="1">The sequence shown here is derived from an EMBL/GenBank/DDBJ whole genome shotgun (WGS) entry which is preliminary data.</text>
</comment>
<sequence length="194" mass="22228">MRRIVRRLLARQNRHFDIANLLVDRGASVSIDDSMGSTPIDLAIAHGKRAADFIQNDMDNLILNISRRRPLLALTPDLSANLTVAATRKAITGSWAGYYEYFSWHQNKQGPFSIDIPAETPHGSQPSAFFHENEDAVGHFQFRDFVDAVSKVWSVKLYDELGWLYHGKVGPEKDTLKETWGRNRKLWFFLLQKE</sequence>
<keyword evidence="2" id="KW-1185">Reference proteome</keyword>
<dbReference type="SUPFAM" id="SSF48403">
    <property type="entry name" value="Ankyrin repeat"/>
    <property type="match status" value="1"/>
</dbReference>
<reference evidence="1 2" key="1">
    <citation type="submission" date="2015-06" db="EMBL/GenBank/DDBJ databases">
        <title>Survival trade-offs in plant roots during colonization by closely related pathogenic and mutualistic fungi.</title>
        <authorList>
            <person name="Hacquard S."/>
            <person name="Kracher B."/>
            <person name="Hiruma K."/>
            <person name="Weinman A."/>
            <person name="Muench P."/>
            <person name="Garrido Oter R."/>
            <person name="Ver Loren van Themaat E."/>
            <person name="Dallerey J.-F."/>
            <person name="Damm U."/>
            <person name="Henrissat B."/>
            <person name="Lespinet O."/>
            <person name="Thon M."/>
            <person name="Kemen E."/>
            <person name="McHardy A.C."/>
            <person name="Schulze-Lefert P."/>
            <person name="O'Connell R.J."/>
        </authorList>
    </citation>
    <scope>NUCLEOTIDE SEQUENCE [LARGE SCALE GENOMIC DNA]</scope>
    <source>
        <strain evidence="1 2">0861</strain>
    </source>
</reference>
<evidence type="ECO:0000313" key="1">
    <source>
        <dbReference type="EMBL" id="KZL69328.1"/>
    </source>
</evidence>
<dbReference type="InterPro" id="IPR036770">
    <property type="entry name" value="Ankyrin_rpt-contain_sf"/>
</dbReference>
<accession>A0A166RJ51</accession>
<dbReference type="EMBL" id="LFIV01000109">
    <property type="protein sequence ID" value="KZL69328.1"/>
    <property type="molecule type" value="Genomic_DNA"/>
</dbReference>
<protein>
    <submittedName>
        <fullName evidence="1">Ankyrin repeat and SOCS box protein 7</fullName>
    </submittedName>
</protein>
<dbReference type="Proteomes" id="UP000076552">
    <property type="component" value="Unassembled WGS sequence"/>
</dbReference>